<accession>A0ABV7J1R2</accession>
<dbReference type="GO" id="GO:0016757">
    <property type="term" value="F:glycosyltransferase activity"/>
    <property type="evidence" value="ECO:0007669"/>
    <property type="project" value="UniProtKB-KW"/>
</dbReference>
<keyword evidence="1" id="KW-0328">Glycosyltransferase</keyword>
<keyword evidence="2" id="KW-1185">Reference proteome</keyword>
<dbReference type="EMBL" id="JBHRTO010000001">
    <property type="protein sequence ID" value="MFC3180879.1"/>
    <property type="molecule type" value="Genomic_DNA"/>
</dbReference>
<dbReference type="Proteomes" id="UP001595547">
    <property type="component" value="Unassembled WGS sequence"/>
</dbReference>
<name>A0ABV7J1R2_9RHOB</name>
<dbReference type="RefSeq" id="WP_380072498.1">
    <property type="nucleotide sequence ID" value="NZ_JBHRTO010000001.1"/>
</dbReference>
<evidence type="ECO:0000313" key="2">
    <source>
        <dbReference type="Proteomes" id="UP001595547"/>
    </source>
</evidence>
<reference evidence="2" key="1">
    <citation type="journal article" date="2019" name="Int. J. Syst. Evol. Microbiol.">
        <title>The Global Catalogue of Microorganisms (GCM) 10K type strain sequencing project: providing services to taxonomists for standard genome sequencing and annotation.</title>
        <authorList>
            <consortium name="The Broad Institute Genomics Platform"/>
            <consortium name="The Broad Institute Genome Sequencing Center for Infectious Disease"/>
            <person name="Wu L."/>
            <person name="Ma J."/>
        </authorList>
    </citation>
    <scope>NUCLEOTIDE SEQUENCE [LARGE SCALE GENOMIC DNA]</scope>
    <source>
        <strain evidence="2">KCTC 52039</strain>
    </source>
</reference>
<sequence length="331" mass="36453">MKPTWAVVTTVDEPAPLVATFAAHHIAQGAERVHVFLDHPDAEAEAMLARLPRCSVTVCDDAYWAATDKRKRPLIHTARQLYNARKVYAETDADWLLHADGDEFVRDGAAVTQALAEAPPEAMYLRLLVAERAYPKGEIGADIFSGVFRHALPDFGQNGPDVYGDMTGFFHYGLTGHKAGKALSRVGAGLRMGLHAPTHKPVHRVIQTTRLLHFDGLTRLHFTLKLLRRAAEPEHGGSNRHGAARSTQFLSLRESISDVALREELVSVLKNLDPDQMARLRKLACLDEARFDPRPVLAAAGLAPDLSVAGFDARLRQRHAAFLRDHAPDLA</sequence>
<protein>
    <submittedName>
        <fullName evidence="1">Glycosyltransferase family 2 protein</fullName>
        <ecNumber evidence="1">2.4.-.-</ecNumber>
    </submittedName>
</protein>
<gene>
    <name evidence="1" type="ORF">ACFOGH_07755</name>
</gene>
<comment type="caution">
    <text evidence="1">The sequence shown here is derived from an EMBL/GenBank/DDBJ whole genome shotgun (WGS) entry which is preliminary data.</text>
</comment>
<keyword evidence="1" id="KW-0808">Transferase</keyword>
<dbReference type="Pfam" id="PF13704">
    <property type="entry name" value="Glyco_tranf_2_4"/>
    <property type="match status" value="1"/>
</dbReference>
<organism evidence="1 2">
    <name type="scientific">Cypionkella sinensis</name>
    <dbReference type="NCBI Taxonomy" id="1756043"/>
    <lineage>
        <taxon>Bacteria</taxon>
        <taxon>Pseudomonadati</taxon>
        <taxon>Pseudomonadota</taxon>
        <taxon>Alphaproteobacteria</taxon>
        <taxon>Rhodobacterales</taxon>
        <taxon>Paracoccaceae</taxon>
        <taxon>Cypionkella</taxon>
    </lineage>
</organism>
<proteinExistence type="predicted"/>
<evidence type="ECO:0000313" key="1">
    <source>
        <dbReference type="EMBL" id="MFC3180879.1"/>
    </source>
</evidence>
<dbReference type="EC" id="2.4.-.-" evidence="1"/>